<reference evidence="1 2" key="1">
    <citation type="submission" date="2017-11" db="EMBL/GenBank/DDBJ databases">
        <title>Complete genome of a free-living desiccation-tolerant cyanobacterium and its photosynthetic adaptation to extreme terrestrial habitat.</title>
        <authorList>
            <person name="Shang J."/>
        </authorList>
    </citation>
    <scope>NUCLEOTIDE SEQUENCE [LARGE SCALE GENOMIC DNA]</scope>
    <source>
        <strain evidence="1 2">CCNUN1</strain>
        <plasmid evidence="2">pnfsy08</plasmid>
    </source>
</reference>
<proteinExistence type="predicted"/>
<sequence>MQLQISVIMTQSTASNLSLEVGNCQEKILLPATDANADV</sequence>
<dbReference type="Proteomes" id="UP000232003">
    <property type="component" value="Plasmid pNFSY08"/>
</dbReference>
<protein>
    <submittedName>
        <fullName evidence="1">Uncharacterized protein</fullName>
    </submittedName>
</protein>
<evidence type="ECO:0000313" key="2">
    <source>
        <dbReference type="Proteomes" id="UP000232003"/>
    </source>
</evidence>
<evidence type="ECO:0000313" key="1">
    <source>
        <dbReference type="EMBL" id="AUB44715.1"/>
    </source>
</evidence>
<keyword evidence="1" id="KW-0614">Plasmid</keyword>
<gene>
    <name evidence="1" type="ORF">COO91_10955</name>
</gene>
<dbReference type="KEGG" id="nfl:COO91_10955"/>
<dbReference type="EMBL" id="CP024793">
    <property type="protein sequence ID" value="AUB44715.1"/>
    <property type="molecule type" value="Genomic_DNA"/>
</dbReference>
<geneLocation type="plasmid" evidence="2">
    <name>pnfsy08</name>
</geneLocation>
<accession>A0A2K8TCE3</accession>
<name>A0A2K8TCE3_9NOSO</name>
<keyword evidence="2" id="KW-1185">Reference proteome</keyword>
<organism evidence="1 2">
    <name type="scientific">Nostoc flagelliforme CCNUN1</name>
    <dbReference type="NCBI Taxonomy" id="2038116"/>
    <lineage>
        <taxon>Bacteria</taxon>
        <taxon>Bacillati</taxon>
        <taxon>Cyanobacteriota</taxon>
        <taxon>Cyanophyceae</taxon>
        <taxon>Nostocales</taxon>
        <taxon>Nostocaceae</taxon>
        <taxon>Nostoc</taxon>
    </lineage>
</organism>
<dbReference type="AlphaFoldDB" id="A0A2K8TCE3"/>